<accession>A0A2M4DNS2</accession>
<feature type="chain" id="PRO_5014663155" evidence="1">
    <location>
        <begin position="23"/>
        <end position="68"/>
    </location>
</feature>
<reference evidence="2" key="1">
    <citation type="submission" date="2018-01" db="EMBL/GenBank/DDBJ databases">
        <title>An insight into the sialome of Amazonian anophelines.</title>
        <authorList>
            <person name="Ribeiro J.M."/>
            <person name="Scarpassa V."/>
            <person name="Calvo E."/>
        </authorList>
    </citation>
    <scope>NUCLEOTIDE SEQUENCE</scope>
</reference>
<dbReference type="EMBL" id="GGFL01014590">
    <property type="protein sequence ID" value="MBW78768.1"/>
    <property type="molecule type" value="Transcribed_RNA"/>
</dbReference>
<dbReference type="AlphaFoldDB" id="A0A2M4DNS2"/>
<organism evidence="2">
    <name type="scientific">Anopheles darlingi</name>
    <name type="common">Mosquito</name>
    <dbReference type="NCBI Taxonomy" id="43151"/>
    <lineage>
        <taxon>Eukaryota</taxon>
        <taxon>Metazoa</taxon>
        <taxon>Ecdysozoa</taxon>
        <taxon>Arthropoda</taxon>
        <taxon>Hexapoda</taxon>
        <taxon>Insecta</taxon>
        <taxon>Pterygota</taxon>
        <taxon>Neoptera</taxon>
        <taxon>Endopterygota</taxon>
        <taxon>Diptera</taxon>
        <taxon>Nematocera</taxon>
        <taxon>Culicoidea</taxon>
        <taxon>Culicidae</taxon>
        <taxon>Anophelinae</taxon>
        <taxon>Anopheles</taxon>
    </lineage>
</organism>
<keyword evidence="1" id="KW-0732">Signal</keyword>
<name>A0A2M4DNS2_ANODA</name>
<sequence length="68" mass="7294">MEECSQRPALVVWFLGLGGCDAVTLHAKQGNAAVALTGANGKFRTKRDFPLMRSVAYVSGWFGMMVSG</sequence>
<feature type="signal peptide" evidence="1">
    <location>
        <begin position="1"/>
        <end position="22"/>
    </location>
</feature>
<dbReference type="PROSITE" id="PS51257">
    <property type="entry name" value="PROKAR_LIPOPROTEIN"/>
    <property type="match status" value="1"/>
</dbReference>
<protein>
    <submittedName>
        <fullName evidence="2">Putative secreted protein</fullName>
    </submittedName>
</protein>
<proteinExistence type="predicted"/>
<evidence type="ECO:0000256" key="1">
    <source>
        <dbReference type="SAM" id="SignalP"/>
    </source>
</evidence>
<evidence type="ECO:0000313" key="2">
    <source>
        <dbReference type="EMBL" id="MBW78768.1"/>
    </source>
</evidence>